<evidence type="ECO:0000313" key="2">
    <source>
        <dbReference type="EMBL" id="PZF70781.1"/>
    </source>
</evidence>
<protein>
    <recommendedName>
        <fullName evidence="1">DUF6371 domain-containing protein</fullName>
    </recommendedName>
</protein>
<dbReference type="AlphaFoldDB" id="A0A2W2A6C2"/>
<dbReference type="EMBL" id="QKTW01000031">
    <property type="protein sequence ID" value="PZF70781.1"/>
    <property type="molecule type" value="Genomic_DNA"/>
</dbReference>
<dbReference type="InterPro" id="IPR045951">
    <property type="entry name" value="DUF6371"/>
</dbReference>
<feature type="domain" description="DUF6371" evidence="1">
    <location>
        <begin position="24"/>
        <end position="172"/>
    </location>
</feature>
<evidence type="ECO:0000259" key="1">
    <source>
        <dbReference type="Pfam" id="PF19898"/>
    </source>
</evidence>
<organism evidence="2 3">
    <name type="scientific">Taibaiella soli</name>
    <dbReference type="NCBI Taxonomy" id="1649169"/>
    <lineage>
        <taxon>Bacteria</taxon>
        <taxon>Pseudomonadati</taxon>
        <taxon>Bacteroidota</taxon>
        <taxon>Chitinophagia</taxon>
        <taxon>Chitinophagales</taxon>
        <taxon>Chitinophagaceae</taxon>
        <taxon>Taibaiella</taxon>
    </lineage>
</organism>
<keyword evidence="3" id="KW-1185">Reference proteome</keyword>
<accession>A0A2W2A6C2</accession>
<reference evidence="2 3" key="1">
    <citation type="submission" date="2018-06" db="EMBL/GenBank/DDBJ databases">
        <title>Mucibacter soli gen. nov., sp. nov., a new member of the family Chitinophagaceae producing mucin.</title>
        <authorList>
            <person name="Kim M.-K."/>
            <person name="Park S."/>
            <person name="Kim T.-S."/>
            <person name="Joung Y."/>
            <person name="Han J.-H."/>
            <person name="Kim S.B."/>
        </authorList>
    </citation>
    <scope>NUCLEOTIDE SEQUENCE [LARGE SCALE GENOMIC DNA]</scope>
    <source>
        <strain evidence="2 3">R1-15</strain>
    </source>
</reference>
<sequence length="281" mass="32035">MQPKPISFIPTDVFKESLTGYEANYFVSYLVNLFGVELTNNLISRYFIGTSKRWDGATTFWQVDLGGEIRTGKIMLYSPSTGKRVKMPFNHIDWVHNGVKLDEFGLKQCLFGEHLLVDRTKPIAIVESEKTAIIASVYLPDFIWLACGQLQGLSEEKCRVLAGRDVVLFPDLKAFEKWQMKAVELSSIATFTVSSYLEHNASEDEKSEGLDIADYLVKYDWQEFVKPQASIIELHRELTTASEEFVRGELSSDEYGSISGRINRDLILLNADLREFIRMGY</sequence>
<dbReference type="Proteomes" id="UP000248745">
    <property type="component" value="Unassembled WGS sequence"/>
</dbReference>
<gene>
    <name evidence="2" type="ORF">DN068_21710</name>
</gene>
<comment type="caution">
    <text evidence="2">The sequence shown here is derived from an EMBL/GenBank/DDBJ whole genome shotgun (WGS) entry which is preliminary data.</text>
</comment>
<dbReference type="Pfam" id="PF19898">
    <property type="entry name" value="DUF6371"/>
    <property type="match status" value="1"/>
</dbReference>
<proteinExistence type="predicted"/>
<evidence type="ECO:0000313" key="3">
    <source>
        <dbReference type="Proteomes" id="UP000248745"/>
    </source>
</evidence>
<name>A0A2W2A6C2_9BACT</name>